<dbReference type="EMBL" id="BAAAKW010000034">
    <property type="protein sequence ID" value="GAA1221981.1"/>
    <property type="molecule type" value="Genomic_DNA"/>
</dbReference>
<evidence type="ECO:0000313" key="3">
    <source>
        <dbReference type="Proteomes" id="UP001500943"/>
    </source>
</evidence>
<comment type="caution">
    <text evidence="2">The sequence shown here is derived from an EMBL/GenBank/DDBJ whole genome shotgun (WGS) entry which is preliminary data.</text>
</comment>
<dbReference type="CDD" id="cd06664">
    <property type="entry name" value="IscU_like"/>
    <property type="match status" value="1"/>
</dbReference>
<evidence type="ECO:0000313" key="2">
    <source>
        <dbReference type="EMBL" id="GAA1221981.1"/>
    </source>
</evidence>
<proteinExistence type="predicted"/>
<dbReference type="Gene3D" id="3.90.1010.10">
    <property type="match status" value="1"/>
</dbReference>
<dbReference type="RefSeq" id="WP_343925822.1">
    <property type="nucleotide sequence ID" value="NZ_BAAAKW010000034.1"/>
</dbReference>
<keyword evidence="3" id="KW-1185">Reference proteome</keyword>
<gene>
    <name evidence="2" type="ORF">GCM10009655_22030</name>
</gene>
<dbReference type="PANTHER" id="PTHR10093">
    <property type="entry name" value="IRON-SULFUR CLUSTER ASSEMBLY ENZYME NIFU HOMOLOG"/>
    <property type="match status" value="1"/>
</dbReference>
<reference evidence="2 3" key="1">
    <citation type="journal article" date="2019" name="Int. J. Syst. Evol. Microbiol.">
        <title>The Global Catalogue of Microorganisms (GCM) 10K type strain sequencing project: providing services to taxonomists for standard genome sequencing and annotation.</title>
        <authorList>
            <consortium name="The Broad Institute Genomics Platform"/>
            <consortium name="The Broad Institute Genome Sequencing Center for Infectious Disease"/>
            <person name="Wu L."/>
            <person name="Ma J."/>
        </authorList>
    </citation>
    <scope>NUCLEOTIDE SEQUENCE [LARGE SCALE GENOMIC DNA]</scope>
    <source>
        <strain evidence="2 3">JCM 12762</strain>
    </source>
</reference>
<name>A0ABN1VT79_9MICO</name>
<dbReference type="Proteomes" id="UP001500943">
    <property type="component" value="Unassembled WGS sequence"/>
</dbReference>
<dbReference type="InterPro" id="IPR002871">
    <property type="entry name" value="NIF_FeS_clus_asmbl_NifU_N"/>
</dbReference>
<dbReference type="Pfam" id="PF01592">
    <property type="entry name" value="NifU_N"/>
    <property type="match status" value="1"/>
</dbReference>
<accession>A0ABN1VT79</accession>
<evidence type="ECO:0000259" key="1">
    <source>
        <dbReference type="Pfam" id="PF01592"/>
    </source>
</evidence>
<feature type="domain" description="NIF system FeS cluster assembly NifU N-terminal" evidence="1">
    <location>
        <begin position="15"/>
        <end position="135"/>
    </location>
</feature>
<sequence length="172" mass="18444">MSIDAATSTNMAGLYQEMIIEHARSPRNFRQLEGAHQTVEAVNPLCGDHLSLYVQRDSDHIADIAFEGDGCAISKASASLMTSSVMGLRNDEALALFTRVHTMLTTEPLSDGPPADVGKFAVLSGVWQYPARVKCATLCWQALHSALKEGAAHEGAIEENATITVSLQDGTE</sequence>
<protein>
    <submittedName>
        <fullName evidence="2">SUF system NifU family Fe-S cluster assembly protein</fullName>
    </submittedName>
</protein>
<dbReference type="SUPFAM" id="SSF82649">
    <property type="entry name" value="SufE/NifU"/>
    <property type="match status" value="1"/>
</dbReference>
<organism evidence="2 3">
    <name type="scientific">Rhodoglobus aureus</name>
    <dbReference type="NCBI Taxonomy" id="191497"/>
    <lineage>
        <taxon>Bacteria</taxon>
        <taxon>Bacillati</taxon>
        <taxon>Actinomycetota</taxon>
        <taxon>Actinomycetes</taxon>
        <taxon>Micrococcales</taxon>
        <taxon>Microbacteriaceae</taxon>
        <taxon>Rhodoglobus</taxon>
    </lineage>
</organism>
<dbReference type="NCBIfam" id="TIGR01994">
    <property type="entry name" value="SUF_scaf_2"/>
    <property type="match status" value="1"/>
</dbReference>